<gene>
    <name evidence="2" type="ORF">COY52_00610</name>
</gene>
<dbReference type="Gene3D" id="1.10.3730.20">
    <property type="match status" value="1"/>
</dbReference>
<feature type="transmembrane region" description="Helical" evidence="1">
    <location>
        <begin position="89"/>
        <end position="108"/>
    </location>
</feature>
<evidence type="ECO:0000313" key="2">
    <source>
        <dbReference type="EMBL" id="PIZ18223.1"/>
    </source>
</evidence>
<feature type="transmembrane region" description="Helical" evidence="1">
    <location>
        <begin position="61"/>
        <end position="83"/>
    </location>
</feature>
<keyword evidence="1" id="KW-1133">Transmembrane helix</keyword>
<feature type="transmembrane region" description="Helical" evidence="1">
    <location>
        <begin position="31"/>
        <end position="54"/>
    </location>
</feature>
<keyword evidence="1" id="KW-0812">Transmembrane</keyword>
<reference evidence="3" key="1">
    <citation type="submission" date="2017-09" db="EMBL/GenBank/DDBJ databases">
        <title>Depth-based differentiation of microbial function through sediment-hosted aquifers and enrichment of novel symbionts in the deep terrestrial subsurface.</title>
        <authorList>
            <person name="Probst A.J."/>
            <person name="Ladd B."/>
            <person name="Jarett J.K."/>
            <person name="Geller-Mcgrath D.E."/>
            <person name="Sieber C.M.K."/>
            <person name="Emerson J.B."/>
            <person name="Anantharaman K."/>
            <person name="Thomas B.C."/>
            <person name="Malmstrom R."/>
            <person name="Stieglmeier M."/>
            <person name="Klingl A."/>
            <person name="Woyke T."/>
            <person name="Ryan C.M."/>
            <person name="Banfield J.F."/>
        </authorList>
    </citation>
    <scope>NUCLEOTIDE SEQUENCE [LARGE SCALE GENOMIC DNA]</scope>
</reference>
<name>A0A2M7SG04_9BACT</name>
<accession>A0A2M7SG04</accession>
<comment type="caution">
    <text evidence="2">The sequence shown here is derived from an EMBL/GenBank/DDBJ whole genome shotgun (WGS) entry which is preliminary data.</text>
</comment>
<dbReference type="AlphaFoldDB" id="A0A2M7SG04"/>
<proteinExistence type="predicted"/>
<feature type="transmembrane region" description="Helical" evidence="1">
    <location>
        <begin position="5"/>
        <end position="25"/>
    </location>
</feature>
<evidence type="ECO:0000313" key="3">
    <source>
        <dbReference type="Proteomes" id="UP000229307"/>
    </source>
</evidence>
<keyword evidence="1" id="KW-0472">Membrane</keyword>
<dbReference type="Proteomes" id="UP000229307">
    <property type="component" value="Unassembled WGS sequence"/>
</dbReference>
<dbReference type="InterPro" id="IPR037185">
    <property type="entry name" value="EmrE-like"/>
</dbReference>
<sequence>MLKNILLLVVFWAMQVIAGYFFKLGGTAPGRWVPCFLAGNAFGLTSTWLLMLLYKSMNINVALGLCTGVAFMLSQITLGVIFHSVLSPMQIAGAIATIAGVFLLSFGAK</sequence>
<evidence type="ECO:0008006" key="4">
    <source>
        <dbReference type="Google" id="ProtNLM"/>
    </source>
</evidence>
<dbReference type="EMBL" id="PFMR01000021">
    <property type="protein sequence ID" value="PIZ18223.1"/>
    <property type="molecule type" value="Genomic_DNA"/>
</dbReference>
<organism evidence="2 3">
    <name type="scientific">Candidatus Desantisbacteria bacterium CG_4_10_14_0_8_um_filter_48_22</name>
    <dbReference type="NCBI Taxonomy" id="1974543"/>
    <lineage>
        <taxon>Bacteria</taxon>
        <taxon>Candidatus Desantisiibacteriota</taxon>
    </lineage>
</organism>
<protein>
    <recommendedName>
        <fullName evidence="4">EamA domain-containing protein</fullName>
    </recommendedName>
</protein>
<dbReference type="SUPFAM" id="SSF103481">
    <property type="entry name" value="Multidrug resistance efflux transporter EmrE"/>
    <property type="match status" value="1"/>
</dbReference>
<evidence type="ECO:0000256" key="1">
    <source>
        <dbReference type="SAM" id="Phobius"/>
    </source>
</evidence>